<reference evidence="1" key="1">
    <citation type="submission" date="2022-07" db="EMBL/GenBank/DDBJ databases">
        <title>Genome Sequence of Physisporinus lineatus.</title>
        <authorList>
            <person name="Buettner E."/>
        </authorList>
    </citation>
    <scope>NUCLEOTIDE SEQUENCE</scope>
    <source>
        <strain evidence="1">VT162</strain>
    </source>
</reference>
<dbReference type="Proteomes" id="UP001212997">
    <property type="component" value="Unassembled WGS sequence"/>
</dbReference>
<sequence length="556" mass="62894">MSGSEPGASRPEYKIMLDGLSLEIKGIISQNPGFLLGRLSDSHNQGFGPFSNFLYVLARELESEDGDTEWNGLILTDLFWWLLDFISNQGHWETAIEEERTEIRERMLFILGNVLNCIHAFAAHLWLNAEGVGPDYERGFSHDISPSKIEGTSQFERYREVVRELLYRLPALWEALLQTEEKAPDQNCLNWTPSFARHCAEVALMEIRLHLLYYKQHIALLNLGSHIILRFWFSPPLEDWPLRCIMPLLNPGHRDSEKEFWSCYTADEAGSIRIMNRLLTGIRNPKLPDNMLMIYFCILTKVVAQITDSPALREVVGGLLEKIIMATYSFVSRKLCEEFDDSIIPVVQSGVDSVLATLFCLLKKGEEGEGDPFGLLKTAPMMALLCWLVTDPTIQRDESTIDSASKIAVVYTNVALRTKSDSKRRRYFVKLLQLYLPRSIQEFRRRQPGTERCKTWEDIGKRLRVKKTVDPNSQADTGRDTAGIGMKADTRMSAGPGGHQSPRSEVPHLMESAELSCALSEDSTFKPSFSARFARVMTSSDSIATTTVGVVRIFAP</sequence>
<evidence type="ECO:0000313" key="1">
    <source>
        <dbReference type="EMBL" id="KAJ3478388.1"/>
    </source>
</evidence>
<protein>
    <submittedName>
        <fullName evidence="1">Uncharacterized protein</fullName>
    </submittedName>
</protein>
<proteinExistence type="predicted"/>
<organism evidence="1 2">
    <name type="scientific">Meripilus lineatus</name>
    <dbReference type="NCBI Taxonomy" id="2056292"/>
    <lineage>
        <taxon>Eukaryota</taxon>
        <taxon>Fungi</taxon>
        <taxon>Dikarya</taxon>
        <taxon>Basidiomycota</taxon>
        <taxon>Agaricomycotina</taxon>
        <taxon>Agaricomycetes</taxon>
        <taxon>Polyporales</taxon>
        <taxon>Meripilaceae</taxon>
        <taxon>Meripilus</taxon>
    </lineage>
</organism>
<gene>
    <name evidence="1" type="ORF">NLI96_g9800</name>
</gene>
<accession>A0AAD5YAN1</accession>
<evidence type="ECO:0000313" key="2">
    <source>
        <dbReference type="Proteomes" id="UP001212997"/>
    </source>
</evidence>
<name>A0AAD5YAN1_9APHY</name>
<comment type="caution">
    <text evidence="1">The sequence shown here is derived from an EMBL/GenBank/DDBJ whole genome shotgun (WGS) entry which is preliminary data.</text>
</comment>
<dbReference type="AlphaFoldDB" id="A0AAD5YAN1"/>
<dbReference type="EMBL" id="JANAWD010000515">
    <property type="protein sequence ID" value="KAJ3478388.1"/>
    <property type="molecule type" value="Genomic_DNA"/>
</dbReference>
<keyword evidence="2" id="KW-1185">Reference proteome</keyword>